<evidence type="ECO:0000313" key="14">
    <source>
        <dbReference type="EMBL" id="OUL58119.1"/>
    </source>
</evidence>
<dbReference type="NCBIfam" id="TIGR01141">
    <property type="entry name" value="hisC"/>
    <property type="match status" value="1"/>
</dbReference>
<keyword evidence="7" id="KW-0028">Amino-acid biosynthesis</keyword>
<dbReference type="SUPFAM" id="SSF53383">
    <property type="entry name" value="PLP-dependent transferases"/>
    <property type="match status" value="1"/>
</dbReference>
<dbReference type="UniPathway" id="UPA00031">
    <property type="reaction ID" value="UER00012"/>
</dbReference>
<dbReference type="Gene3D" id="3.40.640.10">
    <property type="entry name" value="Type I PLP-dependent aspartate aminotransferase-like (Major domain)"/>
    <property type="match status" value="1"/>
</dbReference>
<evidence type="ECO:0000256" key="12">
    <source>
        <dbReference type="RuleBase" id="RU003693"/>
    </source>
</evidence>
<sequence>MNNMIEQLLPDNIANLKAYSSAKSEKITGTTWLNANESPFSRTINLSLDSLNRYPEPQPEAVIQGYADYAQLSTQNVLMTRGADEGIELLIRTFCQPKQDSITIFLPTYGMYKVTADSHDVKINALTQLELQTGSVAALVKEIGSSKLVFICNPNNPTGEMVSIERIKAISAQLGSKTLLVVDEAYIEFCPEQSAVSLIDELSNVIVLRTLSKAFALAGLRCGFTLSRPEILAPIRKVIAPYPVSSVVANIAEQALQPQAINTMREQVSELNQLKQDLVSRCQQSRAIERVLSGEGNFVTVKLAKRSVLSIAQEMGLIMRPFTLFGQDDWLRISIGSQAELNQVTIWLDAINQQ</sequence>
<protein>
    <recommendedName>
        <fullName evidence="5">histidinol-phosphate transaminase</fullName>
        <ecNumber evidence="5">2.6.1.9</ecNumber>
    </recommendedName>
</protein>
<evidence type="ECO:0000256" key="2">
    <source>
        <dbReference type="ARBA" id="ARBA00005011"/>
    </source>
</evidence>
<dbReference type="CDD" id="cd00609">
    <property type="entry name" value="AAT_like"/>
    <property type="match status" value="1"/>
</dbReference>
<reference evidence="14 15" key="1">
    <citation type="submission" date="2017-02" db="EMBL/GenBank/DDBJ databases">
        <title>Pseudoalteromonas ulvae TC14 Genome.</title>
        <authorList>
            <person name="Molmeret M."/>
        </authorList>
    </citation>
    <scope>NUCLEOTIDE SEQUENCE [LARGE SCALE GENOMIC DNA]</scope>
    <source>
        <strain evidence="14">TC14</strain>
    </source>
</reference>
<evidence type="ECO:0000256" key="9">
    <source>
        <dbReference type="ARBA" id="ARBA00022898"/>
    </source>
</evidence>
<evidence type="ECO:0000256" key="4">
    <source>
        <dbReference type="ARBA" id="ARBA00011738"/>
    </source>
</evidence>
<dbReference type="PANTHER" id="PTHR42885:SF2">
    <property type="entry name" value="HISTIDINOL-PHOSPHATE AMINOTRANSFERASE"/>
    <property type="match status" value="1"/>
</dbReference>
<accession>A0A244CSA3</accession>
<comment type="similarity">
    <text evidence="3">Belongs to the class-II pyridoxal-phosphate-dependent aminotransferase family. Histidinol-phosphate aminotransferase subfamily.</text>
</comment>
<dbReference type="InterPro" id="IPR015424">
    <property type="entry name" value="PyrdxlP-dep_Trfase"/>
</dbReference>
<dbReference type="InterPro" id="IPR015421">
    <property type="entry name" value="PyrdxlP-dep_Trfase_major"/>
</dbReference>
<evidence type="ECO:0000256" key="8">
    <source>
        <dbReference type="ARBA" id="ARBA00022679"/>
    </source>
</evidence>
<evidence type="ECO:0000256" key="7">
    <source>
        <dbReference type="ARBA" id="ARBA00022605"/>
    </source>
</evidence>
<dbReference type="EC" id="2.6.1.9" evidence="5"/>
<organism evidence="14 15">
    <name type="scientific">Pseudoalteromonas ulvae</name>
    <dbReference type="NCBI Taxonomy" id="107327"/>
    <lineage>
        <taxon>Bacteria</taxon>
        <taxon>Pseudomonadati</taxon>
        <taxon>Pseudomonadota</taxon>
        <taxon>Gammaproteobacteria</taxon>
        <taxon>Alteromonadales</taxon>
        <taxon>Pseudoalteromonadaceae</taxon>
        <taxon>Pseudoalteromonas</taxon>
    </lineage>
</organism>
<dbReference type="PROSITE" id="PS00599">
    <property type="entry name" value="AA_TRANSFER_CLASS_2"/>
    <property type="match status" value="1"/>
</dbReference>
<comment type="caution">
    <text evidence="14">The sequence shown here is derived from an EMBL/GenBank/DDBJ whole genome shotgun (WGS) entry which is preliminary data.</text>
</comment>
<evidence type="ECO:0000313" key="15">
    <source>
        <dbReference type="Proteomes" id="UP000194841"/>
    </source>
</evidence>
<dbReference type="InterPro" id="IPR001917">
    <property type="entry name" value="Aminotrans_II_pyridoxalP_BS"/>
</dbReference>
<comment type="pathway">
    <text evidence="2">Amino-acid biosynthesis; L-histidine biosynthesis; L-histidine from 5-phospho-alpha-D-ribose 1-diphosphate: step 7/9.</text>
</comment>
<keyword evidence="9 12" id="KW-0663">Pyridoxal phosphate</keyword>
<dbReference type="Pfam" id="PF00155">
    <property type="entry name" value="Aminotran_1_2"/>
    <property type="match status" value="1"/>
</dbReference>
<dbReference type="GO" id="GO:0030170">
    <property type="term" value="F:pyridoxal phosphate binding"/>
    <property type="evidence" value="ECO:0007669"/>
    <property type="project" value="InterPro"/>
</dbReference>
<evidence type="ECO:0000256" key="10">
    <source>
        <dbReference type="ARBA" id="ARBA00023102"/>
    </source>
</evidence>
<dbReference type="InterPro" id="IPR004839">
    <property type="entry name" value="Aminotransferase_I/II_large"/>
</dbReference>
<evidence type="ECO:0000256" key="5">
    <source>
        <dbReference type="ARBA" id="ARBA00012748"/>
    </source>
</evidence>
<dbReference type="OrthoDB" id="9813612at2"/>
<dbReference type="RefSeq" id="WP_086743425.1">
    <property type="nucleotide sequence ID" value="NZ_MWPV01000002.1"/>
</dbReference>
<dbReference type="Gene3D" id="3.90.1150.10">
    <property type="entry name" value="Aspartate Aminotransferase, domain 1"/>
    <property type="match status" value="1"/>
</dbReference>
<dbReference type="GO" id="GO:0000105">
    <property type="term" value="P:L-histidine biosynthetic process"/>
    <property type="evidence" value="ECO:0007669"/>
    <property type="project" value="UniProtKB-UniPathway"/>
</dbReference>
<comment type="subunit">
    <text evidence="4">Homodimer.</text>
</comment>
<evidence type="ECO:0000259" key="13">
    <source>
        <dbReference type="Pfam" id="PF00155"/>
    </source>
</evidence>
<keyword evidence="15" id="KW-1185">Reference proteome</keyword>
<evidence type="ECO:0000256" key="6">
    <source>
        <dbReference type="ARBA" id="ARBA00022576"/>
    </source>
</evidence>
<keyword evidence="10" id="KW-0368">Histidine biosynthesis</keyword>
<dbReference type="EMBL" id="MWPV01000002">
    <property type="protein sequence ID" value="OUL58119.1"/>
    <property type="molecule type" value="Genomic_DNA"/>
</dbReference>
<name>A0A244CSA3_PSEDV</name>
<evidence type="ECO:0000256" key="1">
    <source>
        <dbReference type="ARBA" id="ARBA00001933"/>
    </source>
</evidence>
<comment type="catalytic activity">
    <reaction evidence="11">
        <text>L-histidinol phosphate + 2-oxoglutarate = 3-(imidazol-4-yl)-2-oxopropyl phosphate + L-glutamate</text>
        <dbReference type="Rhea" id="RHEA:23744"/>
        <dbReference type="ChEBI" id="CHEBI:16810"/>
        <dbReference type="ChEBI" id="CHEBI:29985"/>
        <dbReference type="ChEBI" id="CHEBI:57766"/>
        <dbReference type="ChEBI" id="CHEBI:57980"/>
        <dbReference type="EC" id="2.6.1.9"/>
    </reaction>
</comment>
<dbReference type="AlphaFoldDB" id="A0A244CSA3"/>
<evidence type="ECO:0000256" key="3">
    <source>
        <dbReference type="ARBA" id="ARBA00007970"/>
    </source>
</evidence>
<evidence type="ECO:0000256" key="11">
    <source>
        <dbReference type="ARBA" id="ARBA00047481"/>
    </source>
</evidence>
<comment type="cofactor">
    <cofactor evidence="1 12">
        <name>pyridoxal 5'-phosphate</name>
        <dbReference type="ChEBI" id="CHEBI:597326"/>
    </cofactor>
</comment>
<gene>
    <name evidence="14" type="ORF">B1199_07125</name>
</gene>
<keyword evidence="6" id="KW-0032">Aminotransferase</keyword>
<feature type="domain" description="Aminotransferase class I/classII large" evidence="13">
    <location>
        <begin position="38"/>
        <end position="343"/>
    </location>
</feature>
<dbReference type="InterPro" id="IPR005861">
    <property type="entry name" value="HisP_aminotrans"/>
</dbReference>
<dbReference type="GO" id="GO:0004400">
    <property type="term" value="F:histidinol-phosphate transaminase activity"/>
    <property type="evidence" value="ECO:0007669"/>
    <property type="project" value="UniProtKB-EC"/>
</dbReference>
<dbReference type="Proteomes" id="UP000194841">
    <property type="component" value="Unassembled WGS sequence"/>
</dbReference>
<dbReference type="InterPro" id="IPR015422">
    <property type="entry name" value="PyrdxlP-dep_Trfase_small"/>
</dbReference>
<proteinExistence type="inferred from homology"/>
<keyword evidence="8" id="KW-0808">Transferase</keyword>
<dbReference type="PANTHER" id="PTHR42885">
    <property type="entry name" value="HISTIDINOL-PHOSPHATE AMINOTRANSFERASE-RELATED"/>
    <property type="match status" value="1"/>
</dbReference>